<gene>
    <name evidence="2" type="ORF">QT716_07755</name>
</gene>
<organism evidence="2 3">
    <name type="scientific">Sporosarcina aquimarina</name>
    <dbReference type="NCBI Taxonomy" id="114975"/>
    <lineage>
        <taxon>Bacteria</taxon>
        <taxon>Bacillati</taxon>
        <taxon>Bacillota</taxon>
        <taxon>Bacilli</taxon>
        <taxon>Bacillales</taxon>
        <taxon>Caryophanaceae</taxon>
        <taxon>Sporosarcina</taxon>
    </lineage>
</organism>
<evidence type="ECO:0000256" key="1">
    <source>
        <dbReference type="SAM" id="MobiDB-lite"/>
    </source>
</evidence>
<feature type="compositionally biased region" description="Pro residues" evidence="1">
    <location>
        <begin position="95"/>
        <end position="109"/>
    </location>
</feature>
<feature type="region of interest" description="Disordered" evidence="1">
    <location>
        <begin position="79"/>
        <end position="109"/>
    </location>
</feature>
<evidence type="ECO:0000313" key="2">
    <source>
        <dbReference type="EMBL" id="MDW0109954.1"/>
    </source>
</evidence>
<dbReference type="Proteomes" id="UP001280629">
    <property type="component" value="Unassembled WGS sequence"/>
</dbReference>
<feature type="region of interest" description="Disordered" evidence="1">
    <location>
        <begin position="1"/>
        <end position="20"/>
    </location>
</feature>
<name>A0ABU4FYZ9_9BACL</name>
<reference evidence="2 3" key="1">
    <citation type="submission" date="2023-06" db="EMBL/GenBank/DDBJ databases">
        <title>Sporosarcina sp. nov., isolated from Korean traditional fermented seafood 'Jeotgal'.</title>
        <authorList>
            <person name="Yang A.-I."/>
            <person name="Shin N.-R."/>
        </authorList>
    </citation>
    <scope>NUCLEOTIDE SEQUENCE [LARGE SCALE GENOMIC DNA]</scope>
    <source>
        <strain evidence="2 3">KCTC3840</strain>
    </source>
</reference>
<evidence type="ECO:0000313" key="3">
    <source>
        <dbReference type="Proteomes" id="UP001280629"/>
    </source>
</evidence>
<sequence>MMQQNHNRCMKPQPMPPMQPCNNQAQPVICPTQYRFHDTFSPQELPVVHPFVNVNRQHTVQIPRHYYTEVNETMAGQTVQAMPGYGPGMGQWGPQRPPMGPGPMPWGRR</sequence>
<comment type="caution">
    <text evidence="2">The sequence shown here is derived from an EMBL/GenBank/DDBJ whole genome shotgun (WGS) entry which is preliminary data.</text>
</comment>
<evidence type="ECO:0008006" key="4">
    <source>
        <dbReference type="Google" id="ProtNLM"/>
    </source>
</evidence>
<dbReference type="RefSeq" id="WP_317935505.1">
    <property type="nucleotide sequence ID" value="NZ_JAUBDH010000004.1"/>
</dbReference>
<protein>
    <recommendedName>
        <fullName evidence="4">Spore coat protein D</fullName>
    </recommendedName>
</protein>
<accession>A0ABU4FYZ9</accession>
<proteinExistence type="predicted"/>
<dbReference type="EMBL" id="JAUBDH010000004">
    <property type="protein sequence ID" value="MDW0109954.1"/>
    <property type="molecule type" value="Genomic_DNA"/>
</dbReference>
<keyword evidence="3" id="KW-1185">Reference proteome</keyword>